<dbReference type="RefSeq" id="WP_101735829.1">
    <property type="nucleotide sequence ID" value="NZ_PKHR02000015.1"/>
</dbReference>
<evidence type="ECO:0000313" key="1">
    <source>
        <dbReference type="EMBL" id="MEM5985455.1"/>
    </source>
</evidence>
<keyword evidence="2" id="KW-1185">Reference proteome</keyword>
<reference evidence="1" key="1">
    <citation type="submission" date="2017-12" db="EMBL/GenBank/DDBJ databases">
        <authorList>
            <person name="Thomas-White K."/>
            <person name="Wolfe A.J."/>
        </authorList>
    </citation>
    <scope>NUCLEOTIDE SEQUENCE</scope>
    <source>
        <strain evidence="1">UMB0043</strain>
    </source>
</reference>
<dbReference type="EMBL" id="PKHR02000015">
    <property type="protein sequence ID" value="MEM5985455.1"/>
    <property type="molecule type" value="Genomic_DNA"/>
</dbReference>
<proteinExistence type="predicted"/>
<evidence type="ECO:0000313" key="2">
    <source>
        <dbReference type="Proteomes" id="UP000235104"/>
    </source>
</evidence>
<comment type="caution">
    <text evidence="1">The sequence shown here is derived from an EMBL/GenBank/DDBJ whole genome shotgun (WGS) entry which is preliminary data.</text>
</comment>
<name>A0ABU9UGW8_9CORY</name>
<gene>
    <name evidence="1" type="ORF">CYJ44_004720</name>
</gene>
<sequence length="194" mass="22070">MSTQRETPDTALEREPGAIVVCEHCYTVSGVDKGKSIRLSEWEDMPTAKAVHEWTGHPTSNKCDSTIIFRSYGLPEGYALEPGNVESWAGAYDQVGHALWPAFCRWAEDGVVVEDANNVPDVTTFREQFCGWWPDFEEYALRFSEDTGLMDGVDADSQLRIYFDWSSWIEDLSYDYTVSVDRTCEGGVFIYRNF</sequence>
<protein>
    <submittedName>
        <fullName evidence="1">Antirestriction protein ArdA</fullName>
    </submittedName>
</protein>
<organism evidence="1 2">
    <name type="scientific">Corynebacterium hesseae</name>
    <dbReference type="NCBI Taxonomy" id="2913502"/>
    <lineage>
        <taxon>Bacteria</taxon>
        <taxon>Bacillati</taxon>
        <taxon>Actinomycetota</taxon>
        <taxon>Actinomycetes</taxon>
        <taxon>Mycobacteriales</taxon>
        <taxon>Corynebacteriaceae</taxon>
        <taxon>Corynebacterium</taxon>
    </lineage>
</organism>
<accession>A0ABU9UGW8</accession>
<dbReference type="Proteomes" id="UP000235104">
    <property type="component" value="Unassembled WGS sequence"/>
</dbReference>